<feature type="non-terminal residue" evidence="16">
    <location>
        <position position="1"/>
    </location>
</feature>
<keyword evidence="8" id="KW-0863">Zinc-finger</keyword>
<reference evidence="17" key="1">
    <citation type="journal article" date="2019" name="Int. J. Syst. Evol. Microbiol.">
        <title>The Global Catalogue of Microorganisms (GCM) 10K type strain sequencing project: providing services to taxonomists for standard genome sequencing and annotation.</title>
        <authorList>
            <consortium name="The Broad Institute Genomics Platform"/>
            <consortium name="The Broad Institute Genome Sequencing Center for Infectious Disease"/>
            <person name="Wu L."/>
            <person name="Ma J."/>
        </authorList>
    </citation>
    <scope>NUCLEOTIDE SEQUENCE [LARGE SCALE GENOMIC DNA]</scope>
    <source>
        <strain evidence="17">JCM 31696</strain>
    </source>
</reference>
<evidence type="ECO:0000256" key="5">
    <source>
        <dbReference type="ARBA" id="ARBA00022741"/>
    </source>
</evidence>
<keyword evidence="10" id="KW-0067">ATP-binding</keyword>
<evidence type="ECO:0000313" key="17">
    <source>
        <dbReference type="Proteomes" id="UP001597083"/>
    </source>
</evidence>
<evidence type="ECO:0000256" key="2">
    <source>
        <dbReference type="ARBA" id="ARBA00022490"/>
    </source>
</evidence>
<evidence type="ECO:0000259" key="15">
    <source>
        <dbReference type="Pfam" id="PF17760"/>
    </source>
</evidence>
<evidence type="ECO:0000256" key="3">
    <source>
        <dbReference type="ARBA" id="ARBA00022723"/>
    </source>
</evidence>
<evidence type="ECO:0000256" key="12">
    <source>
        <dbReference type="ARBA" id="ARBA00023125"/>
    </source>
</evidence>
<evidence type="ECO:0000256" key="11">
    <source>
        <dbReference type="ARBA" id="ARBA00022881"/>
    </source>
</evidence>
<keyword evidence="11" id="KW-0267">Excision nuclease</keyword>
<evidence type="ECO:0000256" key="9">
    <source>
        <dbReference type="ARBA" id="ARBA00022833"/>
    </source>
</evidence>
<keyword evidence="13" id="KW-0234">DNA repair</keyword>
<keyword evidence="7" id="KW-0228">DNA excision</keyword>
<feature type="domain" description="UvrA interaction" evidence="15">
    <location>
        <begin position="7"/>
        <end position="113"/>
    </location>
</feature>
<keyword evidence="12" id="KW-0238">DNA-binding</keyword>
<keyword evidence="9" id="KW-0862">Zinc</keyword>
<keyword evidence="6" id="KW-0227">DNA damage</keyword>
<feature type="domain" description="UvrA DNA-binding" evidence="14">
    <location>
        <begin position="170"/>
        <end position="279"/>
    </location>
</feature>
<comment type="caution">
    <text evidence="16">The sequence shown here is derived from an EMBL/GenBank/DDBJ whole genome shotgun (WGS) entry which is preliminary data.</text>
</comment>
<dbReference type="InterPro" id="IPR041102">
    <property type="entry name" value="UvrA_inter"/>
</dbReference>
<name>A0ABW3CL81_9ACTN</name>
<feature type="non-terminal residue" evidence="16">
    <location>
        <position position="373"/>
    </location>
</feature>
<comment type="subcellular location">
    <subcellularLocation>
        <location evidence="1">Cytoplasm</location>
    </subcellularLocation>
</comment>
<dbReference type="Gene3D" id="3.30.190.20">
    <property type="match status" value="1"/>
</dbReference>
<keyword evidence="4" id="KW-0677">Repeat</keyword>
<keyword evidence="17" id="KW-1185">Reference proteome</keyword>
<evidence type="ECO:0000256" key="6">
    <source>
        <dbReference type="ARBA" id="ARBA00022763"/>
    </source>
</evidence>
<dbReference type="Gene3D" id="1.10.8.280">
    <property type="entry name" value="ABC transporter ATPase domain-like"/>
    <property type="match status" value="1"/>
</dbReference>
<dbReference type="PANTHER" id="PTHR43152">
    <property type="entry name" value="UVRABC SYSTEM PROTEIN A"/>
    <property type="match status" value="1"/>
</dbReference>
<evidence type="ECO:0000256" key="4">
    <source>
        <dbReference type="ARBA" id="ARBA00022737"/>
    </source>
</evidence>
<evidence type="ECO:0000313" key="16">
    <source>
        <dbReference type="EMBL" id="MFD0855321.1"/>
    </source>
</evidence>
<proteinExistence type="predicted"/>
<keyword evidence="5" id="KW-0547">Nucleotide-binding</keyword>
<accession>A0ABW3CL81</accession>
<sequence length="373" mass="41579">GRPISRQSPQQIVDRVLELEEGSRFQVLAPVIRGRKGEYVELFRELQSKGYSRALVDGALIRLDEAPKLKKQEKHDIAVVVDRLSVKDSARQRLADSVETALGLSGGTIVLDFVDLPEDDEHRTRMYSEHLFCPYDDLSFEELEPRSFSFNSPYGACPECTGLGTRMEVDPELVVPDPTMTLGEGAIQPWSNGHVSDYFLRLLSALGDALGFDLNTPWEKLPAKARKAILNGHETQVHVRYKNRYGRTRSYYTSFEGAIPFIQRRHSEAESDSTREKFEGYMREIPCPGCGGTRLKPVVLAVTMGGRSIADVASMPIGECAKFLLALELSEREKKIAERVLKEINARLGFLLDVGLDYLTLDRASATLAGGEA</sequence>
<dbReference type="Pfam" id="PF17760">
    <property type="entry name" value="UvrA_inter"/>
    <property type="match status" value="1"/>
</dbReference>
<evidence type="ECO:0000256" key="7">
    <source>
        <dbReference type="ARBA" id="ARBA00022769"/>
    </source>
</evidence>
<keyword evidence="3" id="KW-0479">Metal-binding</keyword>
<evidence type="ECO:0000259" key="14">
    <source>
        <dbReference type="Pfam" id="PF17755"/>
    </source>
</evidence>
<evidence type="ECO:0000256" key="1">
    <source>
        <dbReference type="ARBA" id="ARBA00004496"/>
    </source>
</evidence>
<dbReference type="PANTHER" id="PTHR43152:SF3">
    <property type="entry name" value="UVRABC SYSTEM PROTEIN A"/>
    <property type="match status" value="1"/>
</dbReference>
<evidence type="ECO:0000256" key="8">
    <source>
        <dbReference type="ARBA" id="ARBA00022771"/>
    </source>
</evidence>
<dbReference type="Proteomes" id="UP001597083">
    <property type="component" value="Unassembled WGS sequence"/>
</dbReference>
<evidence type="ECO:0000256" key="10">
    <source>
        <dbReference type="ARBA" id="ARBA00022840"/>
    </source>
</evidence>
<dbReference type="Pfam" id="PF17755">
    <property type="entry name" value="UvrA_DNA-bind"/>
    <property type="match status" value="1"/>
</dbReference>
<evidence type="ECO:0000256" key="13">
    <source>
        <dbReference type="ARBA" id="ARBA00023204"/>
    </source>
</evidence>
<protein>
    <submittedName>
        <fullName evidence="16">Excinuclease ABC subunit A</fullName>
    </submittedName>
</protein>
<keyword evidence="2" id="KW-0963">Cytoplasm</keyword>
<organism evidence="16 17">
    <name type="scientific">Actinomadura adrarensis</name>
    <dbReference type="NCBI Taxonomy" id="1819600"/>
    <lineage>
        <taxon>Bacteria</taxon>
        <taxon>Bacillati</taxon>
        <taxon>Actinomycetota</taxon>
        <taxon>Actinomycetes</taxon>
        <taxon>Streptosporangiales</taxon>
        <taxon>Thermomonosporaceae</taxon>
        <taxon>Actinomadura</taxon>
    </lineage>
</organism>
<dbReference type="InterPro" id="IPR041552">
    <property type="entry name" value="UvrA_DNA-bd"/>
</dbReference>
<dbReference type="EMBL" id="JBHTIR010003510">
    <property type="protein sequence ID" value="MFD0855321.1"/>
    <property type="molecule type" value="Genomic_DNA"/>
</dbReference>
<gene>
    <name evidence="16" type="ORF">ACFQ07_23980</name>
</gene>
<dbReference type="Gene3D" id="1.20.1580.10">
    <property type="entry name" value="ABC transporter ATPase like domain"/>
    <property type="match status" value="1"/>
</dbReference>